<dbReference type="GO" id="GO:0045121">
    <property type="term" value="C:membrane raft"/>
    <property type="evidence" value="ECO:0007669"/>
    <property type="project" value="InterPro"/>
</dbReference>
<dbReference type="OrthoDB" id="4067878at2759"/>
<keyword evidence="4" id="KW-0564">Palmitate</keyword>
<evidence type="ECO:0000256" key="3">
    <source>
        <dbReference type="ARBA" id="ARBA00023136"/>
    </source>
</evidence>
<dbReference type="GO" id="GO:0031902">
    <property type="term" value="C:late endosome membrane"/>
    <property type="evidence" value="ECO:0007669"/>
    <property type="project" value="InterPro"/>
</dbReference>
<comment type="subcellular location">
    <subcellularLocation>
        <location evidence="1">Endomembrane system</location>
    </subcellularLocation>
</comment>
<evidence type="ECO:0000313" key="7">
    <source>
        <dbReference type="EMBL" id="KAG0658274.1"/>
    </source>
</evidence>
<sequence>MGAVLSCCNRGSSEEEEALLRARQAGYGSESVENEEDSHMAEQQRLQEEERIAQARENQLREIVNNTNDKMIDISMLTNSGIVIQGTDLIDNSTHFPEDRSDTEDGTDNYLAPVSSNLVAIMSNNASIKNNNNTTQNSTHSKLIDDQIQDSISYSEHLPVTKANFVQLDTNTQLSEQERKELKDMHHKIAKGLEEQLTVKPKGDLVITF</sequence>
<dbReference type="AlphaFoldDB" id="A0A9P6VX31"/>
<dbReference type="GO" id="GO:0043410">
    <property type="term" value="P:positive regulation of MAPK cascade"/>
    <property type="evidence" value="ECO:0007669"/>
    <property type="project" value="InterPro"/>
</dbReference>
<dbReference type="GO" id="GO:0071230">
    <property type="term" value="P:cellular response to amino acid stimulus"/>
    <property type="evidence" value="ECO:0007669"/>
    <property type="project" value="InterPro"/>
</dbReference>
<proteinExistence type="predicted"/>
<dbReference type="Proteomes" id="UP000750334">
    <property type="component" value="Unassembled WGS sequence"/>
</dbReference>
<keyword evidence="5" id="KW-0449">Lipoprotein</keyword>
<gene>
    <name evidence="7" type="ORF">C6P45_002210</name>
</gene>
<name>A0A9P6VX31_MAUEX</name>
<dbReference type="GO" id="GO:0071986">
    <property type="term" value="C:Ragulator complex"/>
    <property type="evidence" value="ECO:0007669"/>
    <property type="project" value="InterPro"/>
</dbReference>
<dbReference type="EMBL" id="PUHR01000216">
    <property type="protein sequence ID" value="KAG0658274.1"/>
    <property type="molecule type" value="Genomic_DNA"/>
</dbReference>
<evidence type="ECO:0000256" key="6">
    <source>
        <dbReference type="SAM" id="MobiDB-lite"/>
    </source>
</evidence>
<evidence type="ECO:0000256" key="1">
    <source>
        <dbReference type="ARBA" id="ARBA00004308"/>
    </source>
</evidence>
<keyword evidence="3" id="KW-0472">Membrane</keyword>
<feature type="region of interest" description="Disordered" evidence="6">
    <location>
        <begin position="22"/>
        <end position="45"/>
    </location>
</feature>
<evidence type="ECO:0000313" key="8">
    <source>
        <dbReference type="Proteomes" id="UP000750334"/>
    </source>
</evidence>
<evidence type="ECO:0000256" key="5">
    <source>
        <dbReference type="ARBA" id="ARBA00023288"/>
    </source>
</evidence>
<keyword evidence="8" id="KW-1185">Reference proteome</keyword>
<dbReference type="Pfam" id="PF15454">
    <property type="entry name" value="LAMTOR"/>
    <property type="match status" value="1"/>
</dbReference>
<dbReference type="GO" id="GO:0032008">
    <property type="term" value="P:positive regulation of TOR signaling"/>
    <property type="evidence" value="ECO:0007669"/>
    <property type="project" value="InterPro"/>
</dbReference>
<evidence type="ECO:0000256" key="2">
    <source>
        <dbReference type="ARBA" id="ARBA00022707"/>
    </source>
</evidence>
<dbReference type="InterPro" id="IPR028209">
    <property type="entry name" value="LAMTOR1/MEH1"/>
</dbReference>
<accession>A0A9P6VX31</accession>
<reference evidence="7 8" key="1">
    <citation type="submission" date="2020-11" db="EMBL/GenBank/DDBJ databases">
        <title>Kefir isolates.</title>
        <authorList>
            <person name="Marcisauskas S."/>
            <person name="Kim Y."/>
            <person name="Blasche S."/>
        </authorList>
    </citation>
    <scope>NUCLEOTIDE SEQUENCE [LARGE SCALE GENOMIC DNA]</scope>
    <source>
        <strain evidence="7 8">OG2</strain>
    </source>
</reference>
<comment type="caution">
    <text evidence="7">The sequence shown here is derived from an EMBL/GenBank/DDBJ whole genome shotgun (WGS) entry which is preliminary data.</text>
</comment>
<dbReference type="GO" id="GO:0016197">
    <property type="term" value="P:endosomal transport"/>
    <property type="evidence" value="ECO:0007669"/>
    <property type="project" value="InterPro"/>
</dbReference>
<keyword evidence="2" id="KW-0519">Myristate</keyword>
<evidence type="ECO:0000256" key="4">
    <source>
        <dbReference type="ARBA" id="ARBA00023139"/>
    </source>
</evidence>
<dbReference type="GO" id="GO:0001919">
    <property type="term" value="P:regulation of receptor recycling"/>
    <property type="evidence" value="ECO:0007669"/>
    <property type="project" value="InterPro"/>
</dbReference>
<organism evidence="7 8">
    <name type="scientific">Maudiozyma exigua</name>
    <name type="common">Yeast</name>
    <name type="synonym">Kazachstania exigua</name>
    <dbReference type="NCBI Taxonomy" id="34358"/>
    <lineage>
        <taxon>Eukaryota</taxon>
        <taxon>Fungi</taxon>
        <taxon>Dikarya</taxon>
        <taxon>Ascomycota</taxon>
        <taxon>Saccharomycotina</taxon>
        <taxon>Saccharomycetes</taxon>
        <taxon>Saccharomycetales</taxon>
        <taxon>Saccharomycetaceae</taxon>
        <taxon>Maudiozyma</taxon>
    </lineage>
</organism>
<protein>
    <submittedName>
        <fullName evidence="7">Uncharacterized protein</fullName>
    </submittedName>
</protein>
<dbReference type="SMART" id="SM01262">
    <property type="entry name" value="LAMTOR"/>
    <property type="match status" value="1"/>
</dbReference>